<comment type="similarity">
    <text evidence="2">Belongs to the glycosyl hydrolase 38 family.</text>
</comment>
<dbReference type="PANTHER" id="PTHR11607:SF3">
    <property type="entry name" value="LYSOSOMAL ALPHA-MANNOSIDASE"/>
    <property type="match status" value="1"/>
</dbReference>
<evidence type="ECO:0000256" key="6">
    <source>
        <dbReference type="ARBA" id="ARBA00023157"/>
    </source>
</evidence>
<reference evidence="14 15" key="1">
    <citation type="journal article" date="2021" name="Elife">
        <title>Chloroplast acquisition without the gene transfer in kleptoplastic sea slugs, Plakobranchus ocellatus.</title>
        <authorList>
            <person name="Maeda T."/>
            <person name="Takahashi S."/>
            <person name="Yoshida T."/>
            <person name="Shimamura S."/>
            <person name="Takaki Y."/>
            <person name="Nagai Y."/>
            <person name="Toyoda A."/>
            <person name="Suzuki Y."/>
            <person name="Arimoto A."/>
            <person name="Ishii H."/>
            <person name="Satoh N."/>
            <person name="Nishiyama T."/>
            <person name="Hasebe M."/>
            <person name="Maruyama T."/>
            <person name="Minagawa J."/>
            <person name="Obokata J."/>
            <person name="Shigenobu S."/>
        </authorList>
    </citation>
    <scope>NUCLEOTIDE SEQUENCE [LARGE SCALE GENOMIC DNA]</scope>
</reference>
<feature type="transmembrane region" description="Helical" evidence="12">
    <location>
        <begin position="651"/>
        <end position="675"/>
    </location>
</feature>
<protein>
    <recommendedName>
        <fullName evidence="9">mannosyl-oligosaccharide 1,3-1,6-alpha-mannosidase</fullName>
        <ecNumber evidence="9">3.2.1.114</ecNumber>
    </recommendedName>
    <alternativeName>
        <fullName evidence="10">Mannosyl-oligosaccharide 1,3-1,6-alpha-mannosidase</fullName>
    </alternativeName>
</protein>
<comment type="cofactor">
    <cofactor evidence="1">
        <name>Zn(2+)</name>
        <dbReference type="ChEBI" id="CHEBI:29105"/>
    </cofactor>
</comment>
<evidence type="ECO:0000256" key="12">
    <source>
        <dbReference type="SAM" id="Phobius"/>
    </source>
</evidence>
<sequence>MIDVHFWRGYYTSRPLQKNLDRVLEHNLRSAEIVFSLSQARAWRDKLANFPSLQLARKVEGSRRALALFQHHDGITGTAKDHVVEDYGRRLLNGLHDAKRVVAECAAFLLHEDKKAFSYSETEGSEFNLDETRENHDSLPEKPTLKVKDAVLPGGSPVIVYNSLAQARVEVVSVHTDWPYVKITGPDGLPVHSQVEPVWPKGKGHESSGPTLGIYSVKFVANLTGLAITKYLVHKVDSGQDRHNHIAQIILLNKNSGVADYKPNVFPIDSKSDDGEFVLETNFLKATFSGITGRLKSVTSKSDGVTHKSELEFIQYSTRAHRDKSGAYLFLPDGEARPLVSDRPALIRIVKGPLGSEVTIFSQYIEHSVRLHNSPGLDGSSVEISNIVDIRGSRNLEVGMRLHTNVKNSDRTFYSDLNGFQMQKRKYYSKLTLQGNVYPMPTMAYLQDEGSRVSVLASQSSGVGNLVEGAIDVMFDRRLNQDDNRGLGQGVMDNHPTPSRYRLLLETRHTRVQETAPDTSFPSLLGQLSSLSLIHPMFVMPQAGRGQGEKSGLVGQVLLMRSPLSCEMHLLNLRRLLHSSVTAEWDSPALLATDRLVDVVVTVVHVVVVVVVDVVVVAVVHVVVVVVVDVVVLTVVHVVAVVVVVDVVVTVVHVVVVVVVDVVVTVVHEVVVVVLDVVNPATMFSDVELRQSTITSLTMTSDLAELKPGTAVQVPPMEILAVKVDLS</sequence>
<dbReference type="InterPro" id="IPR011013">
    <property type="entry name" value="Gal_mutarotase_sf_dom"/>
</dbReference>
<dbReference type="Pfam" id="PF07748">
    <property type="entry name" value="Glyco_hydro_38C"/>
    <property type="match status" value="1"/>
</dbReference>
<dbReference type="GO" id="GO:0046872">
    <property type="term" value="F:metal ion binding"/>
    <property type="evidence" value="ECO:0007669"/>
    <property type="project" value="UniProtKB-KW"/>
</dbReference>
<dbReference type="Pfam" id="PF09261">
    <property type="entry name" value="Alpha-mann_mid"/>
    <property type="match status" value="1"/>
</dbReference>
<evidence type="ECO:0000256" key="10">
    <source>
        <dbReference type="ARBA" id="ARBA00083602"/>
    </source>
</evidence>
<dbReference type="Gene3D" id="2.70.98.30">
    <property type="entry name" value="Golgi alpha-mannosidase II, domain 4"/>
    <property type="match status" value="1"/>
</dbReference>
<evidence type="ECO:0000256" key="2">
    <source>
        <dbReference type="ARBA" id="ARBA00009792"/>
    </source>
</evidence>
<gene>
    <name evidence="14" type="ORF">ElyMa_006684900</name>
</gene>
<keyword evidence="6" id="KW-1015">Disulfide bond</keyword>
<evidence type="ECO:0000256" key="7">
    <source>
        <dbReference type="ARBA" id="ARBA00023295"/>
    </source>
</evidence>
<dbReference type="EC" id="3.2.1.114" evidence="9"/>
<dbReference type="SMART" id="SM00872">
    <property type="entry name" value="Alpha-mann_mid"/>
    <property type="match status" value="1"/>
</dbReference>
<dbReference type="InterPro" id="IPR011682">
    <property type="entry name" value="Glyco_hydro_38_C"/>
</dbReference>
<comment type="function">
    <text evidence="8">Catalyzes the first committed step in the biosynthesis of complex N-glycans. It controls conversion of high mannose to complex N-glycans; the final hydrolytic step in the N-glycan maturation pathway.</text>
</comment>
<keyword evidence="15" id="KW-1185">Reference proteome</keyword>
<dbReference type="Gene3D" id="2.60.40.1180">
    <property type="entry name" value="Golgi alpha-mannosidase II"/>
    <property type="match status" value="1"/>
</dbReference>
<dbReference type="GO" id="GO:0006013">
    <property type="term" value="P:mannose metabolic process"/>
    <property type="evidence" value="ECO:0007669"/>
    <property type="project" value="InterPro"/>
</dbReference>
<dbReference type="GO" id="GO:0004572">
    <property type="term" value="F:mannosyl-oligosaccharide 1,3-1,6-alpha-mannosidase activity"/>
    <property type="evidence" value="ECO:0007669"/>
    <property type="project" value="UniProtKB-EC"/>
</dbReference>
<organism evidence="14 15">
    <name type="scientific">Elysia marginata</name>
    <dbReference type="NCBI Taxonomy" id="1093978"/>
    <lineage>
        <taxon>Eukaryota</taxon>
        <taxon>Metazoa</taxon>
        <taxon>Spiralia</taxon>
        <taxon>Lophotrochozoa</taxon>
        <taxon>Mollusca</taxon>
        <taxon>Gastropoda</taxon>
        <taxon>Heterobranchia</taxon>
        <taxon>Euthyneura</taxon>
        <taxon>Panpulmonata</taxon>
        <taxon>Sacoglossa</taxon>
        <taxon>Placobranchoidea</taxon>
        <taxon>Plakobranchidae</taxon>
        <taxon>Elysia</taxon>
    </lineage>
</organism>
<dbReference type="InterPro" id="IPR050843">
    <property type="entry name" value="Glycosyl_Hydrlase_38"/>
</dbReference>
<keyword evidence="12" id="KW-0812">Transmembrane</keyword>
<dbReference type="GO" id="GO:0000139">
    <property type="term" value="C:Golgi membrane"/>
    <property type="evidence" value="ECO:0007669"/>
    <property type="project" value="TreeGrafter"/>
</dbReference>
<proteinExistence type="inferred from homology"/>
<evidence type="ECO:0000256" key="4">
    <source>
        <dbReference type="ARBA" id="ARBA00022801"/>
    </source>
</evidence>
<dbReference type="EMBL" id="BMAT01013390">
    <property type="protein sequence ID" value="GFS11954.1"/>
    <property type="molecule type" value="Genomic_DNA"/>
</dbReference>
<dbReference type="AlphaFoldDB" id="A0AAV4IN19"/>
<comment type="catalytic activity">
    <reaction evidence="11">
        <text>N(4)-{beta-D-GlcNAc-(1-&gt;2)-alpha-D-Man-(1-&gt;3)-[alpha-D-Man-(1-&gt;3)-[alpha-D-Man-(1-&gt;6)]-alpha-D-Man-(1-&gt;6)]-beta-D-Man-(1-&gt;4)-beta-D-GlcNAc-(1-&gt;4)-beta-D-GlcNAc}-L-asparaginyl-[protein] + 2 H2O = 2 alpha-D-mannopyranose + an N(4)-{beta-D-GlcNAc-(1-&gt;2)-alpha-D-Man-(1-&gt;3)-[alpha-D-Man-(1-&gt;6)]-beta-D-Man-(1-&gt;4)-beta-D-GlcNAc-(1-&gt;4)-beta-D-GlcNAc}-L-asparaginyl-[protein]</text>
        <dbReference type="Rhea" id="RHEA:56052"/>
        <dbReference type="Rhea" id="RHEA-COMP:14368"/>
        <dbReference type="Rhea" id="RHEA-COMP:14369"/>
        <dbReference type="ChEBI" id="CHEBI:15377"/>
        <dbReference type="ChEBI" id="CHEBI:28729"/>
        <dbReference type="ChEBI" id="CHEBI:60615"/>
        <dbReference type="ChEBI" id="CHEBI:60625"/>
        <dbReference type="EC" id="3.2.1.114"/>
    </reaction>
</comment>
<evidence type="ECO:0000256" key="9">
    <source>
        <dbReference type="ARBA" id="ARBA00066412"/>
    </source>
</evidence>
<dbReference type="PANTHER" id="PTHR11607">
    <property type="entry name" value="ALPHA-MANNOSIDASE"/>
    <property type="match status" value="1"/>
</dbReference>
<dbReference type="InterPro" id="IPR037094">
    <property type="entry name" value="Glyco_hydro_38_cen_sf"/>
</dbReference>
<feature type="transmembrane region" description="Helical" evidence="12">
    <location>
        <begin position="623"/>
        <end position="645"/>
    </location>
</feature>
<evidence type="ECO:0000256" key="11">
    <source>
        <dbReference type="ARBA" id="ARBA00093232"/>
    </source>
</evidence>
<dbReference type="SUPFAM" id="SSF74650">
    <property type="entry name" value="Galactose mutarotase-like"/>
    <property type="match status" value="1"/>
</dbReference>
<evidence type="ECO:0000256" key="5">
    <source>
        <dbReference type="ARBA" id="ARBA00022833"/>
    </source>
</evidence>
<accession>A0AAV4IN19</accession>
<keyword evidence="3" id="KW-0479">Metal-binding</keyword>
<evidence type="ECO:0000256" key="8">
    <source>
        <dbReference type="ARBA" id="ARBA00059516"/>
    </source>
</evidence>
<evidence type="ECO:0000313" key="15">
    <source>
        <dbReference type="Proteomes" id="UP000762676"/>
    </source>
</evidence>
<keyword evidence="12" id="KW-0472">Membrane</keyword>
<dbReference type="Proteomes" id="UP000762676">
    <property type="component" value="Unassembled WGS sequence"/>
</dbReference>
<keyword evidence="12" id="KW-1133">Transmembrane helix</keyword>
<dbReference type="GO" id="GO:0006491">
    <property type="term" value="P:N-glycan processing"/>
    <property type="evidence" value="ECO:0007669"/>
    <property type="project" value="TreeGrafter"/>
</dbReference>
<dbReference type="GO" id="GO:0030246">
    <property type="term" value="F:carbohydrate binding"/>
    <property type="evidence" value="ECO:0007669"/>
    <property type="project" value="InterPro"/>
</dbReference>
<name>A0AAV4IN19_9GAST</name>
<dbReference type="FunFam" id="1.20.1270.50:FF:000001">
    <property type="entry name" value="Alpha-mannosidase"/>
    <property type="match status" value="1"/>
</dbReference>
<keyword evidence="4" id="KW-0378">Hydrolase</keyword>
<evidence type="ECO:0000259" key="13">
    <source>
        <dbReference type="SMART" id="SM00872"/>
    </source>
</evidence>
<evidence type="ECO:0000313" key="14">
    <source>
        <dbReference type="EMBL" id="GFS11954.1"/>
    </source>
</evidence>
<feature type="transmembrane region" description="Helical" evidence="12">
    <location>
        <begin position="596"/>
        <end position="616"/>
    </location>
</feature>
<keyword evidence="7" id="KW-0326">Glycosidase</keyword>
<dbReference type="Gene3D" id="1.20.1270.50">
    <property type="entry name" value="Glycoside hydrolase family 38, central domain"/>
    <property type="match status" value="1"/>
</dbReference>
<dbReference type="InterPro" id="IPR028995">
    <property type="entry name" value="Glyco_hydro_57/38_cen_sf"/>
</dbReference>
<keyword evidence="5" id="KW-0862">Zinc</keyword>
<dbReference type="InterPro" id="IPR015341">
    <property type="entry name" value="Glyco_hydro_38_cen"/>
</dbReference>
<evidence type="ECO:0000256" key="3">
    <source>
        <dbReference type="ARBA" id="ARBA00022723"/>
    </source>
</evidence>
<dbReference type="FunFam" id="2.70.98.30:FF:000002">
    <property type="entry name" value="Alpha-mannosidase"/>
    <property type="match status" value="1"/>
</dbReference>
<dbReference type="InterPro" id="IPR013780">
    <property type="entry name" value="Glyco_hydro_b"/>
</dbReference>
<comment type="caution">
    <text evidence="14">The sequence shown here is derived from an EMBL/GenBank/DDBJ whole genome shotgun (WGS) entry which is preliminary data.</text>
</comment>
<dbReference type="SUPFAM" id="SSF88688">
    <property type="entry name" value="Families 57/38 glycoside transferase middle domain"/>
    <property type="match status" value="1"/>
</dbReference>
<feature type="domain" description="Glycoside hydrolase family 38 central" evidence="13">
    <location>
        <begin position="5"/>
        <end position="91"/>
    </location>
</feature>
<evidence type="ECO:0000256" key="1">
    <source>
        <dbReference type="ARBA" id="ARBA00001947"/>
    </source>
</evidence>